<proteinExistence type="inferred from homology"/>
<dbReference type="InParanoid" id="A0A507B823"/>
<evidence type="ECO:0000256" key="3">
    <source>
        <dbReference type="ARBA" id="ARBA00043970"/>
    </source>
</evidence>
<dbReference type="GO" id="GO:0004591">
    <property type="term" value="F:oxoglutarate dehydrogenase (succinyl-transferring) activity"/>
    <property type="evidence" value="ECO:0007669"/>
    <property type="project" value="TreeGrafter"/>
</dbReference>
<protein>
    <recommendedName>
        <fullName evidence="7">Ribosomal protein S36</fullName>
    </recommendedName>
</protein>
<reference evidence="5 6" key="1">
    <citation type="submission" date="2019-06" db="EMBL/GenBank/DDBJ databases">
        <title>Draft genome sequence of the filamentous fungus Phialemoniopsis curvata isolated from diesel fuel.</title>
        <authorList>
            <person name="Varaljay V.A."/>
            <person name="Lyon W.J."/>
            <person name="Crouch A.L."/>
            <person name="Drake C.E."/>
            <person name="Hollomon J.M."/>
            <person name="Nadeau L.J."/>
            <person name="Nunn H.S."/>
            <person name="Stevenson B.S."/>
            <person name="Bojanowski C.L."/>
            <person name="Crookes-Goodson W.J."/>
        </authorList>
    </citation>
    <scope>NUCLEOTIDE SEQUENCE [LARGE SCALE GENOMIC DNA]</scope>
    <source>
        <strain evidence="5 6">D216</strain>
    </source>
</reference>
<dbReference type="RefSeq" id="XP_030994629.1">
    <property type="nucleotide sequence ID" value="XM_031141209.1"/>
</dbReference>
<evidence type="ECO:0000256" key="4">
    <source>
        <dbReference type="SAM" id="MobiDB-lite"/>
    </source>
</evidence>
<dbReference type="AlphaFoldDB" id="A0A507B823"/>
<comment type="similarity">
    <text evidence="3">Belongs to the alpha-ketoglutarate dehydrogenase component 4 family.</text>
</comment>
<dbReference type="Pfam" id="PF10937">
    <property type="entry name" value="Kgd4-YMR31"/>
    <property type="match status" value="1"/>
</dbReference>
<evidence type="ECO:0000256" key="1">
    <source>
        <dbReference type="ARBA" id="ARBA00004173"/>
    </source>
</evidence>
<dbReference type="InterPro" id="IPR020373">
    <property type="entry name" value="Kgd4/YMR-31"/>
</dbReference>
<sequence>MFATKALRQAAAHAERTPLIKFVGKRSIPAAVDHAPQPHPASPTHSLPSSFTSGSSHSSFSSYRDAAQQHGPLRKTFRSLEESGVGGASGAQLGAVEAPKGMFFDRNELPARFRRAPISLAEIEAVETGGATLFA</sequence>
<dbReference type="OrthoDB" id="2116030at2759"/>
<dbReference type="EMBL" id="SKBQ01000038">
    <property type="protein sequence ID" value="TPX12918.1"/>
    <property type="molecule type" value="Genomic_DNA"/>
</dbReference>
<feature type="region of interest" description="Disordered" evidence="4">
    <location>
        <begin position="32"/>
        <end position="92"/>
    </location>
</feature>
<dbReference type="PANTHER" id="PTHR31601:SF2">
    <property type="entry name" value="ALPHA-KETOGLUTARATE DEHYDROGENASE COMPONENT 4"/>
    <property type="match status" value="1"/>
</dbReference>
<evidence type="ECO:0000313" key="5">
    <source>
        <dbReference type="EMBL" id="TPX12918.1"/>
    </source>
</evidence>
<feature type="compositionally biased region" description="Low complexity" evidence="4">
    <location>
        <begin position="44"/>
        <end position="62"/>
    </location>
</feature>
<organism evidence="5 6">
    <name type="scientific">Thyridium curvatum</name>
    <dbReference type="NCBI Taxonomy" id="1093900"/>
    <lineage>
        <taxon>Eukaryota</taxon>
        <taxon>Fungi</taxon>
        <taxon>Dikarya</taxon>
        <taxon>Ascomycota</taxon>
        <taxon>Pezizomycotina</taxon>
        <taxon>Sordariomycetes</taxon>
        <taxon>Sordariomycetidae</taxon>
        <taxon>Thyridiales</taxon>
        <taxon>Thyridiaceae</taxon>
        <taxon>Thyridium</taxon>
    </lineage>
</organism>
<dbReference type="GeneID" id="41974010"/>
<dbReference type="Proteomes" id="UP000319257">
    <property type="component" value="Unassembled WGS sequence"/>
</dbReference>
<gene>
    <name evidence="5" type="ORF">E0L32_006563</name>
</gene>
<keyword evidence="2" id="KW-0496">Mitochondrion</keyword>
<dbReference type="STRING" id="1093900.A0A507B823"/>
<evidence type="ECO:0008006" key="7">
    <source>
        <dbReference type="Google" id="ProtNLM"/>
    </source>
</evidence>
<evidence type="ECO:0000313" key="6">
    <source>
        <dbReference type="Proteomes" id="UP000319257"/>
    </source>
</evidence>
<name>A0A507B823_9PEZI</name>
<evidence type="ECO:0000256" key="2">
    <source>
        <dbReference type="ARBA" id="ARBA00023128"/>
    </source>
</evidence>
<keyword evidence="6" id="KW-1185">Reference proteome</keyword>
<comment type="subcellular location">
    <subcellularLocation>
        <location evidence="1">Mitochondrion</location>
    </subcellularLocation>
</comment>
<dbReference type="GO" id="GO:0006103">
    <property type="term" value="P:2-oxoglutarate metabolic process"/>
    <property type="evidence" value="ECO:0007669"/>
    <property type="project" value="InterPro"/>
</dbReference>
<accession>A0A507B823</accession>
<dbReference type="GO" id="GO:0005739">
    <property type="term" value="C:mitochondrion"/>
    <property type="evidence" value="ECO:0007669"/>
    <property type="project" value="UniProtKB-SubCell"/>
</dbReference>
<comment type="caution">
    <text evidence="5">The sequence shown here is derived from an EMBL/GenBank/DDBJ whole genome shotgun (WGS) entry which is preliminary data.</text>
</comment>
<dbReference type="PANTHER" id="PTHR31601">
    <property type="entry name" value="28S RIBOSOMAL PROTEIN S36, MITOCHONDRIAL"/>
    <property type="match status" value="1"/>
</dbReference>